<dbReference type="Proteomes" id="UP000184082">
    <property type="component" value="Unassembled WGS sequence"/>
</dbReference>
<dbReference type="AlphaFoldDB" id="A0A1M6NE89"/>
<evidence type="ECO:0000256" key="6">
    <source>
        <dbReference type="ARBA" id="ARBA00023136"/>
    </source>
</evidence>
<keyword evidence="5" id="KW-0560">Oxidoreductase</keyword>
<feature type="transmembrane region" description="Helical" evidence="8">
    <location>
        <begin position="110"/>
        <end position="127"/>
    </location>
</feature>
<protein>
    <submittedName>
        <fullName evidence="10">Formate hydrogenlyase subunit 3/Multisubunit Na+/H+ antiporter, MnhD subunit</fullName>
    </submittedName>
</protein>
<feature type="transmembrane region" description="Helical" evidence="8">
    <location>
        <begin position="240"/>
        <end position="261"/>
    </location>
</feature>
<dbReference type="PANTHER" id="PTHR42682:SF4">
    <property type="entry name" value="NADH-UBIQUINONE_PLASTOQUINONE"/>
    <property type="match status" value="1"/>
</dbReference>
<evidence type="ECO:0000313" key="10">
    <source>
        <dbReference type="EMBL" id="SHJ94035.1"/>
    </source>
</evidence>
<evidence type="ECO:0000256" key="7">
    <source>
        <dbReference type="RuleBase" id="RU000320"/>
    </source>
</evidence>
<keyword evidence="2" id="KW-1003">Cell membrane</keyword>
<feature type="transmembrane region" description="Helical" evidence="8">
    <location>
        <begin position="659"/>
        <end position="678"/>
    </location>
</feature>
<feature type="transmembrane region" description="Helical" evidence="8">
    <location>
        <begin position="462"/>
        <end position="482"/>
    </location>
</feature>
<feature type="transmembrane region" description="Helical" evidence="8">
    <location>
        <begin position="6"/>
        <end position="25"/>
    </location>
</feature>
<sequence>MRGNLILLVIFIIPLIGSYVGWIIGKKEERYRDVFNIFLTGMELVIVTFLYKKVTVKPMELYVPDIMGTGLHLKLDVFRYIFVWVTVFIWFLTTIYSTQYLIKYKNRNRYYAFFMLTLGSTLGIFLSENLLNLFTFFEIMSFTSYILVIHDEDEYAHEAGRSYISMAIIGGLILLMGLFLLFDYTGTVEISLLASRFMYLDNIKYIITTLIIIGFGVKASMVPLHVWLPKAHPAAPTPASAVLSGILVKTGIFGIMIMVNIIMQGDIAVSTVIMVMGFINMFLGGFLALFQRNTKRILAYSSMSQMGYILVGLGLIGILKEHKEIAIYATLYHIFNHAIFKVLLFLCAGIIYMIIHDLSINIVRGFGKHKTILKILFIIGFFAIIGMPGFNGFISKTLLHEALAQAHHKHHSIWFTVAEVVFTISSSFTVAYLLKIFVTIFLEESEKYRGQYKSHIKKRAVIPMLILSFMIIFIGLQPNIFLRFLDGAVKNFEGHVYLKEHFYTISNIKNSIIPMIIGLIIFFGFIKKYLRRESEVGPVYVNPSLNWFKLEENLYIPVGKTLYKVSSAIFHVIDRGVVNIVMHITDALKALSGIKIKKPEIMTRKFKRPNIFNKEYIKRQKERFQEFNAFKKEKVKEYKYELITFSDILEGVRNRLNSIIYAVFIFAVMIIIILALLLF</sequence>
<evidence type="ECO:0000256" key="3">
    <source>
        <dbReference type="ARBA" id="ARBA00022692"/>
    </source>
</evidence>
<keyword evidence="6 8" id="KW-0472">Membrane</keyword>
<feature type="transmembrane region" description="Helical" evidence="8">
    <location>
        <begin position="202"/>
        <end position="228"/>
    </location>
</feature>
<dbReference type="InterPro" id="IPR052175">
    <property type="entry name" value="ComplexI-like_HydComp"/>
</dbReference>
<feature type="transmembrane region" description="Helical" evidence="8">
    <location>
        <begin position="133"/>
        <end position="150"/>
    </location>
</feature>
<feature type="transmembrane region" description="Helical" evidence="8">
    <location>
        <begin position="77"/>
        <end position="98"/>
    </location>
</feature>
<keyword evidence="3 7" id="KW-0812">Transmembrane</keyword>
<keyword evidence="4 8" id="KW-1133">Transmembrane helix</keyword>
<feature type="transmembrane region" description="Helical" evidence="8">
    <location>
        <begin position="331"/>
        <end position="355"/>
    </location>
</feature>
<keyword evidence="10" id="KW-0456">Lyase</keyword>
<feature type="transmembrane region" description="Helical" evidence="8">
    <location>
        <begin position="502"/>
        <end position="526"/>
    </location>
</feature>
<name>A0A1M6NE89_9FIRM</name>
<feature type="transmembrane region" description="Helical" evidence="8">
    <location>
        <begin position="267"/>
        <end position="290"/>
    </location>
</feature>
<dbReference type="GO" id="GO:0016829">
    <property type="term" value="F:lyase activity"/>
    <property type="evidence" value="ECO:0007669"/>
    <property type="project" value="UniProtKB-KW"/>
</dbReference>
<evidence type="ECO:0000256" key="4">
    <source>
        <dbReference type="ARBA" id="ARBA00022989"/>
    </source>
</evidence>
<feature type="domain" description="NADH:quinone oxidoreductase/Mrp antiporter transmembrane" evidence="9">
    <location>
        <begin position="127"/>
        <end position="415"/>
    </location>
</feature>
<accession>A0A1M6NE89</accession>
<evidence type="ECO:0000256" key="2">
    <source>
        <dbReference type="ARBA" id="ARBA00022475"/>
    </source>
</evidence>
<proteinExistence type="predicted"/>
<evidence type="ECO:0000256" key="1">
    <source>
        <dbReference type="ARBA" id="ARBA00004651"/>
    </source>
</evidence>
<feature type="transmembrane region" description="Helical" evidence="8">
    <location>
        <begin position="34"/>
        <end position="51"/>
    </location>
</feature>
<feature type="transmembrane region" description="Helical" evidence="8">
    <location>
        <begin position="297"/>
        <end position="319"/>
    </location>
</feature>
<dbReference type="GO" id="GO:0016491">
    <property type="term" value="F:oxidoreductase activity"/>
    <property type="evidence" value="ECO:0007669"/>
    <property type="project" value="UniProtKB-KW"/>
</dbReference>
<dbReference type="PRINTS" id="PR01434">
    <property type="entry name" value="NADHDHGNASE5"/>
</dbReference>
<dbReference type="InterPro" id="IPR001750">
    <property type="entry name" value="ND/Mrp_TM"/>
</dbReference>
<feature type="transmembrane region" description="Helical" evidence="8">
    <location>
        <begin position="375"/>
        <end position="394"/>
    </location>
</feature>
<evidence type="ECO:0000256" key="8">
    <source>
        <dbReference type="SAM" id="Phobius"/>
    </source>
</evidence>
<evidence type="ECO:0000256" key="5">
    <source>
        <dbReference type="ARBA" id="ARBA00023002"/>
    </source>
</evidence>
<dbReference type="STRING" id="1121266.SAMN02745883_00848"/>
<evidence type="ECO:0000313" key="11">
    <source>
        <dbReference type="Proteomes" id="UP000184082"/>
    </source>
</evidence>
<comment type="subcellular location">
    <subcellularLocation>
        <location evidence="1">Cell membrane</location>
        <topology evidence="1">Multi-pass membrane protein</topology>
    </subcellularLocation>
    <subcellularLocation>
        <location evidence="7">Membrane</location>
        <topology evidence="7">Multi-pass membrane protein</topology>
    </subcellularLocation>
</comment>
<keyword evidence="11" id="KW-1185">Reference proteome</keyword>
<feature type="transmembrane region" description="Helical" evidence="8">
    <location>
        <begin position="162"/>
        <end position="182"/>
    </location>
</feature>
<gene>
    <name evidence="10" type="ORF">SAMN02745883_00848</name>
</gene>
<dbReference type="GO" id="GO:0005886">
    <property type="term" value="C:plasma membrane"/>
    <property type="evidence" value="ECO:0007669"/>
    <property type="project" value="UniProtKB-SubCell"/>
</dbReference>
<reference evidence="10 11" key="1">
    <citation type="submission" date="2016-11" db="EMBL/GenBank/DDBJ databases">
        <authorList>
            <person name="Jaros S."/>
            <person name="Januszkiewicz K."/>
            <person name="Wedrychowicz H."/>
        </authorList>
    </citation>
    <scope>NUCLEOTIDE SEQUENCE [LARGE SCALE GENOMIC DNA]</scope>
    <source>
        <strain evidence="10 11">DSM 14501</strain>
    </source>
</reference>
<dbReference type="PANTHER" id="PTHR42682">
    <property type="entry name" value="HYDROGENASE-4 COMPONENT F"/>
    <property type="match status" value="1"/>
</dbReference>
<feature type="transmembrane region" description="Helical" evidence="8">
    <location>
        <begin position="414"/>
        <end position="442"/>
    </location>
</feature>
<evidence type="ECO:0000259" key="9">
    <source>
        <dbReference type="Pfam" id="PF00361"/>
    </source>
</evidence>
<dbReference type="EMBL" id="FRAJ01000006">
    <property type="protein sequence ID" value="SHJ94035.1"/>
    <property type="molecule type" value="Genomic_DNA"/>
</dbReference>
<dbReference type="Pfam" id="PF00361">
    <property type="entry name" value="Proton_antipo_M"/>
    <property type="match status" value="1"/>
</dbReference>
<organism evidence="10 11">
    <name type="scientific">Caminicella sporogenes DSM 14501</name>
    <dbReference type="NCBI Taxonomy" id="1121266"/>
    <lineage>
        <taxon>Bacteria</taxon>
        <taxon>Bacillati</taxon>
        <taxon>Bacillota</taxon>
        <taxon>Clostridia</taxon>
        <taxon>Peptostreptococcales</taxon>
        <taxon>Caminicellaceae</taxon>
        <taxon>Caminicella</taxon>
    </lineage>
</organism>
<dbReference type="RefSeq" id="WP_072966133.1">
    <property type="nucleotide sequence ID" value="NZ_FRAJ01000006.1"/>
</dbReference>